<feature type="transmembrane region" description="Helical" evidence="6">
    <location>
        <begin position="7"/>
        <end position="27"/>
    </location>
</feature>
<evidence type="ECO:0000256" key="4">
    <source>
        <dbReference type="ARBA" id="ARBA00022989"/>
    </source>
</evidence>
<dbReference type="Proteomes" id="UP000272833">
    <property type="component" value="Unassembled WGS sequence"/>
</dbReference>
<organism evidence="7 8">
    <name type="scientific">Ectopseudomonas oleovorans</name>
    <name type="common">Pseudomonas oleovorans</name>
    <dbReference type="NCBI Taxonomy" id="301"/>
    <lineage>
        <taxon>Bacteria</taxon>
        <taxon>Pseudomonadati</taxon>
        <taxon>Pseudomonadota</taxon>
        <taxon>Gammaproteobacteria</taxon>
        <taxon>Pseudomonadales</taxon>
        <taxon>Pseudomonadaceae</taxon>
        <taxon>Ectopseudomonas</taxon>
    </lineage>
</organism>
<evidence type="ECO:0000313" key="8">
    <source>
        <dbReference type="Proteomes" id="UP000272833"/>
    </source>
</evidence>
<feature type="transmembrane region" description="Helical" evidence="6">
    <location>
        <begin position="151"/>
        <end position="171"/>
    </location>
</feature>
<dbReference type="AlphaFoldDB" id="A0A3R8VU31"/>
<sequence length="407" mass="44614">MVVKNSILNVISMVVPGLFFIPAMAFLSRSLGVESFSLLLLVYAILGYSSIFDAGMSRAVIRKIAQTNNQHDEYNIMGTSIGAVLMLCSIPVLLFVIFSEDIVNWLSVSEANKVESEHAVQQVAWIIPFYLVSSVAFAYLEGKEQFLKLSLYKIITGVAIAATPALMVYFYGGLINAIQGLIFARIFVAIVALFALSKEITLVRLRFNVRVFLDLITFGGWISVSNVISPVMVYMDRFILSNTTGAASVAFYSAPAELIEKIAVIPGALARAIFPMFSRLGAHVDYAKKIYIGLSATLLVVLIPLFALSVNILDLWLGEPYGANSSGILKILILGFFFNALAQVPFAAIQAKGLSKITALVHLAEVLPYLILLFYLVNQFGLIGAAYAWSARVIIDFIILYYISIKI</sequence>
<feature type="transmembrane region" description="Helical" evidence="6">
    <location>
        <begin position="249"/>
        <end position="269"/>
    </location>
</feature>
<feature type="transmembrane region" description="Helical" evidence="6">
    <location>
        <begin position="359"/>
        <end position="377"/>
    </location>
</feature>
<feature type="transmembrane region" description="Helical" evidence="6">
    <location>
        <begin position="383"/>
        <end position="403"/>
    </location>
</feature>
<feature type="transmembrane region" description="Helical" evidence="6">
    <location>
        <begin position="177"/>
        <end position="197"/>
    </location>
</feature>
<dbReference type="EMBL" id="RHRS01000067">
    <property type="protein sequence ID" value="RRW30795.1"/>
    <property type="molecule type" value="Genomic_DNA"/>
</dbReference>
<evidence type="ECO:0000313" key="7">
    <source>
        <dbReference type="EMBL" id="RRW30795.1"/>
    </source>
</evidence>
<evidence type="ECO:0000256" key="3">
    <source>
        <dbReference type="ARBA" id="ARBA00022692"/>
    </source>
</evidence>
<comment type="caution">
    <text evidence="7">The sequence shown here is derived from an EMBL/GenBank/DDBJ whole genome shotgun (WGS) entry which is preliminary data.</text>
</comment>
<dbReference type="PANTHER" id="PTHR30250:SF11">
    <property type="entry name" value="O-ANTIGEN TRANSPORTER-RELATED"/>
    <property type="match status" value="1"/>
</dbReference>
<dbReference type="Pfam" id="PF01943">
    <property type="entry name" value="Polysacc_synt"/>
    <property type="match status" value="1"/>
</dbReference>
<gene>
    <name evidence="7" type="ORF">EGJ44_19180</name>
</gene>
<proteinExistence type="predicted"/>
<dbReference type="InterPro" id="IPR002797">
    <property type="entry name" value="Polysacc_synth"/>
</dbReference>
<feature type="transmembrane region" description="Helical" evidence="6">
    <location>
        <begin position="76"/>
        <end position="99"/>
    </location>
</feature>
<dbReference type="RefSeq" id="WP_125874978.1">
    <property type="nucleotide sequence ID" value="NZ_RHRS01000067.1"/>
</dbReference>
<feature type="transmembrane region" description="Helical" evidence="6">
    <location>
        <begin position="33"/>
        <end position="55"/>
    </location>
</feature>
<keyword evidence="4 6" id="KW-1133">Transmembrane helix</keyword>
<reference evidence="7 8" key="1">
    <citation type="submission" date="2018-10" db="EMBL/GenBank/DDBJ databases">
        <title>Transmission dynamics of multidrug resistant bacteria on intensive care unit surfaces.</title>
        <authorList>
            <person name="D'Souza A.W."/>
            <person name="Potter R.F."/>
            <person name="Wallace M."/>
            <person name="Shupe A."/>
            <person name="Patel S."/>
            <person name="Sun S."/>
            <person name="Gul D."/>
            <person name="Kwon J.H."/>
            <person name="Andleeb S."/>
            <person name="Burnham C.-A.D."/>
            <person name="Dantas G."/>
        </authorList>
    </citation>
    <scope>NUCLEOTIDE SEQUENCE [LARGE SCALE GENOMIC DNA]</scope>
    <source>
        <strain evidence="7 8">PO_271</strain>
    </source>
</reference>
<comment type="subcellular location">
    <subcellularLocation>
        <location evidence="1">Cell membrane</location>
        <topology evidence="1">Multi-pass membrane protein</topology>
    </subcellularLocation>
</comment>
<dbReference type="InterPro" id="IPR050833">
    <property type="entry name" value="Poly_Biosynth_Transport"/>
</dbReference>
<feature type="transmembrane region" description="Helical" evidence="6">
    <location>
        <begin position="290"/>
        <end position="308"/>
    </location>
</feature>
<keyword evidence="3 6" id="KW-0812">Transmembrane</keyword>
<keyword evidence="5 6" id="KW-0472">Membrane</keyword>
<evidence type="ECO:0000256" key="2">
    <source>
        <dbReference type="ARBA" id="ARBA00022475"/>
    </source>
</evidence>
<accession>A0A3R8VU31</accession>
<protein>
    <submittedName>
        <fullName evidence="7">Flippase</fullName>
    </submittedName>
</protein>
<evidence type="ECO:0000256" key="5">
    <source>
        <dbReference type="ARBA" id="ARBA00023136"/>
    </source>
</evidence>
<dbReference type="CDD" id="cd13128">
    <property type="entry name" value="MATE_Wzx_like"/>
    <property type="match status" value="1"/>
</dbReference>
<dbReference type="PANTHER" id="PTHR30250">
    <property type="entry name" value="PST FAMILY PREDICTED COLANIC ACID TRANSPORTER"/>
    <property type="match status" value="1"/>
</dbReference>
<feature type="transmembrane region" description="Helical" evidence="6">
    <location>
        <begin position="209"/>
        <end position="229"/>
    </location>
</feature>
<keyword evidence="2" id="KW-1003">Cell membrane</keyword>
<dbReference type="GO" id="GO:0005886">
    <property type="term" value="C:plasma membrane"/>
    <property type="evidence" value="ECO:0007669"/>
    <property type="project" value="UniProtKB-SubCell"/>
</dbReference>
<feature type="transmembrane region" description="Helical" evidence="6">
    <location>
        <begin position="119"/>
        <end position="139"/>
    </location>
</feature>
<name>A0A3R8VU31_ECTOL</name>
<evidence type="ECO:0000256" key="1">
    <source>
        <dbReference type="ARBA" id="ARBA00004651"/>
    </source>
</evidence>
<feature type="transmembrane region" description="Helical" evidence="6">
    <location>
        <begin position="328"/>
        <end position="347"/>
    </location>
</feature>
<evidence type="ECO:0000256" key="6">
    <source>
        <dbReference type="SAM" id="Phobius"/>
    </source>
</evidence>